<dbReference type="InterPro" id="IPR010982">
    <property type="entry name" value="Lambda_DNA-bd_dom_sf"/>
</dbReference>
<dbReference type="Gene3D" id="1.10.260.40">
    <property type="entry name" value="lambda repressor-like DNA-binding domains"/>
    <property type="match status" value="1"/>
</dbReference>
<dbReference type="SMART" id="SM00530">
    <property type="entry name" value="HTH_XRE"/>
    <property type="match status" value="1"/>
</dbReference>
<dbReference type="InterPro" id="IPR001387">
    <property type="entry name" value="Cro/C1-type_HTH"/>
</dbReference>
<dbReference type="Pfam" id="PF01381">
    <property type="entry name" value="HTH_3"/>
    <property type="match status" value="1"/>
</dbReference>
<comment type="caution">
    <text evidence="2">The sequence shown here is derived from an EMBL/GenBank/DDBJ whole genome shotgun (WGS) entry which is preliminary data.</text>
</comment>
<gene>
    <name evidence="2" type="ORF">GALL_71630</name>
</gene>
<dbReference type="AlphaFoldDB" id="A0A1J5T413"/>
<proteinExistence type="predicted"/>
<dbReference type="PROSITE" id="PS50943">
    <property type="entry name" value="HTH_CROC1"/>
    <property type="match status" value="1"/>
</dbReference>
<reference evidence="2" key="1">
    <citation type="submission" date="2016-10" db="EMBL/GenBank/DDBJ databases">
        <title>Sequence of Gallionella enrichment culture.</title>
        <authorList>
            <person name="Poehlein A."/>
            <person name="Muehling M."/>
            <person name="Daniel R."/>
        </authorList>
    </citation>
    <scope>NUCLEOTIDE SEQUENCE</scope>
</reference>
<name>A0A1J5T413_9ZZZZ</name>
<organism evidence="2">
    <name type="scientific">mine drainage metagenome</name>
    <dbReference type="NCBI Taxonomy" id="410659"/>
    <lineage>
        <taxon>unclassified sequences</taxon>
        <taxon>metagenomes</taxon>
        <taxon>ecological metagenomes</taxon>
    </lineage>
</organism>
<dbReference type="EMBL" id="MLJW01000021">
    <property type="protein sequence ID" value="OIR10992.1"/>
    <property type="molecule type" value="Genomic_DNA"/>
</dbReference>
<dbReference type="GO" id="GO:0003677">
    <property type="term" value="F:DNA binding"/>
    <property type="evidence" value="ECO:0007669"/>
    <property type="project" value="InterPro"/>
</dbReference>
<feature type="domain" description="HTH cro/C1-type" evidence="1">
    <location>
        <begin position="35"/>
        <end position="89"/>
    </location>
</feature>
<evidence type="ECO:0000259" key="1">
    <source>
        <dbReference type="PROSITE" id="PS50943"/>
    </source>
</evidence>
<dbReference type="SUPFAM" id="SSF47413">
    <property type="entry name" value="lambda repressor-like DNA-binding domains"/>
    <property type="match status" value="1"/>
</dbReference>
<evidence type="ECO:0000313" key="2">
    <source>
        <dbReference type="EMBL" id="OIR10992.1"/>
    </source>
</evidence>
<dbReference type="CDD" id="cd00093">
    <property type="entry name" value="HTH_XRE"/>
    <property type="match status" value="1"/>
</dbReference>
<sequence>MSDSLITLNPHSQARLNHARSFCMYIQNMSTGKRLRELRERNKLNQETVGEYCGVSKGMVSQWENDIVLPPIERMMELRKKIYFKLDWLYCEDGEFRPDIEALLKVAQPLPVYAVTKLTKEGLSYAELIKSAHEDNNGTQ</sequence>
<protein>
    <submittedName>
        <fullName evidence="2">Transcriptional repressor DicA</fullName>
    </submittedName>
</protein>
<accession>A0A1J5T413</accession>